<sequence>MATSETCDLSASHAPKPEAIKSFKHLLPKIKHELVHMRHSYDKHEPGYFAGVSGTSDDELTSFDETDLVAVRAGQVAYGVIIFGKVKLPSSPGQYVFVRWFGGGEESKSGEKDYKFHSIYTEEKDDADGGKSFRAIMGDEDELFFFNE</sequence>
<dbReference type="Proteomes" id="UP000799302">
    <property type="component" value="Unassembled WGS sequence"/>
</dbReference>
<protein>
    <submittedName>
        <fullName evidence="1">Uncharacterized protein</fullName>
    </submittedName>
</protein>
<dbReference type="AlphaFoldDB" id="A0A6A6TZ05"/>
<gene>
    <name evidence="1" type="ORF">BT63DRAFT_406728</name>
</gene>
<evidence type="ECO:0000313" key="2">
    <source>
        <dbReference type="Proteomes" id="UP000799302"/>
    </source>
</evidence>
<dbReference type="OrthoDB" id="3344950at2759"/>
<evidence type="ECO:0000313" key="1">
    <source>
        <dbReference type="EMBL" id="KAF2664656.1"/>
    </source>
</evidence>
<name>A0A6A6TZ05_9PEZI</name>
<organism evidence="1 2">
    <name type="scientific">Microthyrium microscopicum</name>
    <dbReference type="NCBI Taxonomy" id="703497"/>
    <lineage>
        <taxon>Eukaryota</taxon>
        <taxon>Fungi</taxon>
        <taxon>Dikarya</taxon>
        <taxon>Ascomycota</taxon>
        <taxon>Pezizomycotina</taxon>
        <taxon>Dothideomycetes</taxon>
        <taxon>Dothideomycetes incertae sedis</taxon>
        <taxon>Microthyriales</taxon>
        <taxon>Microthyriaceae</taxon>
        <taxon>Microthyrium</taxon>
    </lineage>
</organism>
<reference evidence="1" key="1">
    <citation type="journal article" date="2020" name="Stud. Mycol.">
        <title>101 Dothideomycetes genomes: a test case for predicting lifestyles and emergence of pathogens.</title>
        <authorList>
            <person name="Haridas S."/>
            <person name="Albert R."/>
            <person name="Binder M."/>
            <person name="Bloem J."/>
            <person name="Labutti K."/>
            <person name="Salamov A."/>
            <person name="Andreopoulos B."/>
            <person name="Baker S."/>
            <person name="Barry K."/>
            <person name="Bills G."/>
            <person name="Bluhm B."/>
            <person name="Cannon C."/>
            <person name="Castanera R."/>
            <person name="Culley D."/>
            <person name="Daum C."/>
            <person name="Ezra D."/>
            <person name="Gonzalez J."/>
            <person name="Henrissat B."/>
            <person name="Kuo A."/>
            <person name="Liang C."/>
            <person name="Lipzen A."/>
            <person name="Lutzoni F."/>
            <person name="Magnuson J."/>
            <person name="Mondo S."/>
            <person name="Nolan M."/>
            <person name="Ohm R."/>
            <person name="Pangilinan J."/>
            <person name="Park H.-J."/>
            <person name="Ramirez L."/>
            <person name="Alfaro M."/>
            <person name="Sun H."/>
            <person name="Tritt A."/>
            <person name="Yoshinaga Y."/>
            <person name="Zwiers L.-H."/>
            <person name="Turgeon B."/>
            <person name="Goodwin S."/>
            <person name="Spatafora J."/>
            <person name="Crous P."/>
            <person name="Grigoriev I."/>
        </authorList>
    </citation>
    <scope>NUCLEOTIDE SEQUENCE</scope>
    <source>
        <strain evidence="1">CBS 115976</strain>
    </source>
</reference>
<keyword evidence="2" id="KW-1185">Reference proteome</keyword>
<accession>A0A6A6TZ05</accession>
<dbReference type="EMBL" id="MU004242">
    <property type="protein sequence ID" value="KAF2664656.1"/>
    <property type="molecule type" value="Genomic_DNA"/>
</dbReference>
<proteinExistence type="predicted"/>